<dbReference type="KEGG" id="cheb:HH215_11545"/>
<protein>
    <submittedName>
        <fullName evidence="4">Fumarylacetoacetate hydrolase family protein</fullName>
    </submittedName>
</protein>
<proteinExistence type="inferred from homology"/>
<dbReference type="Pfam" id="PF01557">
    <property type="entry name" value="FAA_hydrolase"/>
    <property type="match status" value="1"/>
</dbReference>
<evidence type="ECO:0000256" key="2">
    <source>
        <dbReference type="ARBA" id="ARBA00022723"/>
    </source>
</evidence>
<dbReference type="SUPFAM" id="SSF56529">
    <property type="entry name" value="FAH"/>
    <property type="match status" value="1"/>
</dbReference>
<feature type="domain" description="Fumarylacetoacetase-like C-terminal" evidence="3">
    <location>
        <begin position="9"/>
        <end position="208"/>
    </location>
</feature>
<dbReference type="Proteomes" id="UP000502248">
    <property type="component" value="Chromosome"/>
</dbReference>
<comment type="similarity">
    <text evidence="1">Belongs to the FAH family.</text>
</comment>
<dbReference type="Gene3D" id="3.90.850.10">
    <property type="entry name" value="Fumarylacetoacetase-like, C-terminal domain"/>
    <property type="match status" value="1"/>
</dbReference>
<dbReference type="GO" id="GO:0046872">
    <property type="term" value="F:metal ion binding"/>
    <property type="evidence" value="ECO:0007669"/>
    <property type="project" value="UniProtKB-KW"/>
</dbReference>
<organism evidence="4 5">
    <name type="scientific">Cohnella herbarum</name>
    <dbReference type="NCBI Taxonomy" id="2728023"/>
    <lineage>
        <taxon>Bacteria</taxon>
        <taxon>Bacillati</taxon>
        <taxon>Bacillota</taxon>
        <taxon>Bacilli</taxon>
        <taxon>Bacillales</taxon>
        <taxon>Paenibacillaceae</taxon>
        <taxon>Cohnella</taxon>
    </lineage>
</organism>
<evidence type="ECO:0000259" key="3">
    <source>
        <dbReference type="Pfam" id="PF01557"/>
    </source>
</evidence>
<dbReference type="InterPro" id="IPR011234">
    <property type="entry name" value="Fumarylacetoacetase-like_C"/>
</dbReference>
<dbReference type="AlphaFoldDB" id="A0A7Z2VS03"/>
<reference evidence="4 5" key="1">
    <citation type="submission" date="2020-04" db="EMBL/GenBank/DDBJ databases">
        <title>Genome sequencing of novel species.</title>
        <authorList>
            <person name="Heo J."/>
            <person name="Kim S.-J."/>
            <person name="Kim J.-S."/>
            <person name="Hong S.-B."/>
            <person name="Kwon S.-W."/>
        </authorList>
    </citation>
    <scope>NUCLEOTIDE SEQUENCE [LARGE SCALE GENOMIC DNA]</scope>
    <source>
        <strain evidence="4 5">MFER-1</strain>
    </source>
</reference>
<keyword evidence="5" id="KW-1185">Reference proteome</keyword>
<accession>A0A7Z2VS03</accession>
<dbReference type="PANTHER" id="PTHR11820">
    <property type="entry name" value="ACYLPYRUVASE"/>
    <property type="match status" value="1"/>
</dbReference>
<dbReference type="InterPro" id="IPR036663">
    <property type="entry name" value="Fumarylacetoacetase_C_sf"/>
</dbReference>
<evidence type="ECO:0000313" key="4">
    <source>
        <dbReference type="EMBL" id="QJD88111.1"/>
    </source>
</evidence>
<evidence type="ECO:0000313" key="5">
    <source>
        <dbReference type="Proteomes" id="UP000502248"/>
    </source>
</evidence>
<dbReference type="PANTHER" id="PTHR11820:SF7">
    <property type="entry name" value="ACYLPYRUVASE FAHD1, MITOCHONDRIAL"/>
    <property type="match status" value="1"/>
</dbReference>
<keyword evidence="2" id="KW-0479">Metal-binding</keyword>
<keyword evidence="4" id="KW-0378">Hydrolase</keyword>
<evidence type="ECO:0000256" key="1">
    <source>
        <dbReference type="ARBA" id="ARBA00010211"/>
    </source>
</evidence>
<dbReference type="GO" id="GO:0018773">
    <property type="term" value="F:acetylpyruvate hydrolase activity"/>
    <property type="evidence" value="ECO:0007669"/>
    <property type="project" value="TreeGrafter"/>
</dbReference>
<name>A0A7Z2VS03_9BACL</name>
<sequence length="212" mass="23311">MELSNLRNLYCVGRNYRLHAAELGNEVPSSPMIFTKPTHAAIEMRGGSLELPGTQGSVHYEAELVFAVNRAYEPGIRCDDLVSAFTVGLDLTLRDVQDKLKAKGHPWLPAKGFRNSATFGRWLPFPGIASLSEYDFGLRINGNEVQRGNAVDMVFDLQQIVDFVGQHYGLGAGDILFTGTPEGVGSLNEGDQLDVWWNEISLGILTTRLSEV</sequence>
<gene>
    <name evidence="4" type="ORF">HH215_11545</name>
</gene>
<dbReference type="EMBL" id="CP051680">
    <property type="protein sequence ID" value="QJD88111.1"/>
    <property type="molecule type" value="Genomic_DNA"/>
</dbReference>